<evidence type="ECO:0000313" key="1">
    <source>
        <dbReference type="Proteomes" id="UP000887580"/>
    </source>
</evidence>
<evidence type="ECO:0000313" key="2">
    <source>
        <dbReference type="WBParaSite" id="PS1159_v2.g20083.t1"/>
    </source>
</evidence>
<proteinExistence type="predicted"/>
<name>A0AC35FRA4_9BILA</name>
<dbReference type="Proteomes" id="UP000887580">
    <property type="component" value="Unplaced"/>
</dbReference>
<sequence length="192" mass="23509">MFRAIVNFRIGALIQSNVIGRNYTSKPSNSKPSKQVLPYRYCPFKPWILFLRDFLCEDKRKIFSKLWKGADKEPYIYMNLEYEDQFFKDTNHPRDPVKPHEMYFQEKHPGKSRRNAKYAKYEFDKLSDEEKQPFIDKYNEERKSYLNEFKKWKEIHGEACNLFYKEKEKMRLEIEILKGELNDCYYKYKDDL</sequence>
<reference evidence="2" key="1">
    <citation type="submission" date="2022-11" db="UniProtKB">
        <authorList>
            <consortium name="WormBaseParasite"/>
        </authorList>
    </citation>
    <scope>IDENTIFICATION</scope>
</reference>
<dbReference type="WBParaSite" id="PS1159_v2.g20083.t1">
    <property type="protein sequence ID" value="PS1159_v2.g20083.t1"/>
    <property type="gene ID" value="PS1159_v2.g20083"/>
</dbReference>
<accession>A0AC35FRA4</accession>
<organism evidence="1 2">
    <name type="scientific">Panagrolaimus sp. PS1159</name>
    <dbReference type="NCBI Taxonomy" id="55785"/>
    <lineage>
        <taxon>Eukaryota</taxon>
        <taxon>Metazoa</taxon>
        <taxon>Ecdysozoa</taxon>
        <taxon>Nematoda</taxon>
        <taxon>Chromadorea</taxon>
        <taxon>Rhabditida</taxon>
        <taxon>Tylenchina</taxon>
        <taxon>Panagrolaimomorpha</taxon>
        <taxon>Panagrolaimoidea</taxon>
        <taxon>Panagrolaimidae</taxon>
        <taxon>Panagrolaimus</taxon>
    </lineage>
</organism>
<protein>
    <submittedName>
        <fullName evidence="2">HMG box domain-containing protein</fullName>
    </submittedName>
</protein>